<reference evidence="10 11" key="1">
    <citation type="submission" date="2017-09" db="EMBL/GenBank/DDBJ databases">
        <title>Depth-based differentiation of microbial function through sediment-hosted aquifers and enrichment of novel symbionts in the deep terrestrial subsurface.</title>
        <authorList>
            <person name="Probst A.J."/>
            <person name="Ladd B."/>
            <person name="Jarett J.K."/>
            <person name="Geller-Mcgrath D.E."/>
            <person name="Sieber C.M."/>
            <person name="Emerson J.B."/>
            <person name="Anantharaman K."/>
            <person name="Thomas B.C."/>
            <person name="Malmstrom R."/>
            <person name="Stieglmeier M."/>
            <person name="Klingl A."/>
            <person name="Woyke T."/>
            <person name="Ryan C.M."/>
            <person name="Banfield J.F."/>
        </authorList>
    </citation>
    <scope>NUCLEOTIDE SEQUENCE [LARGE SCALE GENOMIC DNA]</scope>
    <source>
        <strain evidence="10">CG17_big_fil_post_rev_8_21_14_2_50_48_46</strain>
    </source>
</reference>
<dbReference type="Pfam" id="PF22692">
    <property type="entry name" value="LlgE_F_G_D1"/>
    <property type="match status" value="1"/>
</dbReference>
<feature type="domain" description="Flagellar basal body rod protein N-terminal" evidence="6">
    <location>
        <begin position="5"/>
        <end position="35"/>
    </location>
</feature>
<dbReference type="Pfam" id="PF06429">
    <property type="entry name" value="Flg_bbr_C"/>
    <property type="match status" value="1"/>
</dbReference>
<dbReference type="InterPro" id="IPR053967">
    <property type="entry name" value="LlgE_F_G-like_D1"/>
</dbReference>
<comment type="similarity">
    <text evidence="2 5">Belongs to the flagella basal body rod proteins family.</text>
</comment>
<organism evidence="10 11">
    <name type="scientific">bacterium (Candidatus Blackallbacteria) CG17_big_fil_post_rev_8_21_14_2_50_48_46</name>
    <dbReference type="NCBI Taxonomy" id="2014261"/>
    <lineage>
        <taxon>Bacteria</taxon>
        <taxon>Candidatus Blackallbacteria</taxon>
    </lineage>
</organism>
<dbReference type="Gene3D" id="3.30.70.2120">
    <property type="match status" value="1"/>
</dbReference>
<protein>
    <recommendedName>
        <fullName evidence="3 5">Flagellar hook protein FlgE</fullName>
    </recommendedName>
</protein>
<gene>
    <name evidence="10" type="ORF">COW36_12350</name>
</gene>
<feature type="domain" description="Flagellar basal-body/hook protein C-terminal" evidence="7">
    <location>
        <begin position="676"/>
        <end position="719"/>
    </location>
</feature>
<dbReference type="GO" id="GO:0009424">
    <property type="term" value="C:bacterial-type flagellum hook"/>
    <property type="evidence" value="ECO:0007669"/>
    <property type="project" value="TreeGrafter"/>
</dbReference>
<name>A0A2M7G469_9BACT</name>
<dbReference type="PROSITE" id="PS00588">
    <property type="entry name" value="FLAGELLA_BB_ROD"/>
    <property type="match status" value="1"/>
</dbReference>
<dbReference type="InterPro" id="IPR037925">
    <property type="entry name" value="FlgE/F/G-like"/>
</dbReference>
<evidence type="ECO:0000259" key="7">
    <source>
        <dbReference type="Pfam" id="PF06429"/>
    </source>
</evidence>
<evidence type="ECO:0000256" key="4">
    <source>
        <dbReference type="ARBA" id="ARBA00023143"/>
    </source>
</evidence>
<dbReference type="InterPro" id="IPR019776">
    <property type="entry name" value="Flagellar_basal_body_rod_CS"/>
</dbReference>
<dbReference type="AlphaFoldDB" id="A0A2M7G469"/>
<proteinExistence type="inferred from homology"/>
<comment type="caution">
    <text evidence="10">The sequence shown here is derived from an EMBL/GenBank/DDBJ whole genome shotgun (WGS) entry which is preliminary data.</text>
</comment>
<dbReference type="Proteomes" id="UP000231019">
    <property type="component" value="Unassembled WGS sequence"/>
</dbReference>
<evidence type="ECO:0000256" key="2">
    <source>
        <dbReference type="ARBA" id="ARBA00009677"/>
    </source>
</evidence>
<dbReference type="EMBL" id="PFFQ01000037">
    <property type="protein sequence ID" value="PIW16551.1"/>
    <property type="molecule type" value="Genomic_DNA"/>
</dbReference>
<keyword evidence="4 5" id="KW-0975">Bacterial flagellum</keyword>
<accession>A0A2M7G469</accession>
<dbReference type="InterPro" id="IPR001444">
    <property type="entry name" value="Flag_bb_rod_N"/>
</dbReference>
<feature type="domain" description="Flagellar hook protein FlgE/F/G-like D1" evidence="9">
    <location>
        <begin position="95"/>
        <end position="162"/>
    </location>
</feature>
<sequence>MYRAFNTAVSGLQANQTRMEVIGNNIANVNTTAFKSNRATFEELFAQNLRGAGQPNGNRGGIDPMQVGLGTHVVSIDTIFTQGALQTTGKNTDIAIQGKGFLVLRDVQGAQMYSRDGNLGLDADRRLVSATGLMVQGYTADKQGVINENGPIGNITIEANRTYPPRATTKVNVAGNIYRPSSLTAAEAYAHSQQGRVTSGVTVTGLGNGAGQLQLGTANPNTLDAGEFTINNVSIVGTVPLVATDTTTTVMQKLADLINFHKDKTNVVATVKQAASAGAGENQIVLTQLQPSTDKQIVVGGTGLAGITLNASQLFTAGTTTIETLATNTTGQATAASISLTSGDILVNGVDIGSLAATPATSTAEQNAQSIISLINAKTDVTGVTAFSDGNGRISLKAMARDIILSGQTVAAGLVPTAATPGGVTKPNVSGLFTGLNQAKTATVIAGTSTDVFDALGAKHTIAMDYISDYDVVVAGGIVQGTRDSGIWNWAATSGEANVAVLSSDGNTTTSNLPLRQVSFNDKGILSNFSGRFTLNFLNSDAINANSIFSFNTNLSPNISQPQPMTVDVGTAGDTNGLTQFSGPQTLTVATQDGYSAGDLSSFTIAPDGTIRGLFSNGQLLSLGKLAMASFVNEDGLIRGQQTSGQGGNVYQETSNSGSARIGFAQAAGNGTIIGGALEGSNVDLAEQFTDMIVTQRAFQANSRTITTADEMLQEVLSLRR</sequence>
<dbReference type="GO" id="GO:0071978">
    <property type="term" value="P:bacterial-type flagellum-dependent swarming motility"/>
    <property type="evidence" value="ECO:0007669"/>
    <property type="project" value="TreeGrafter"/>
</dbReference>
<comment type="function">
    <text evidence="5">A flexible structure which links the flagellar filament to the drive apparatus in the basal body.</text>
</comment>
<evidence type="ECO:0000256" key="1">
    <source>
        <dbReference type="ARBA" id="ARBA00004117"/>
    </source>
</evidence>
<evidence type="ECO:0000259" key="9">
    <source>
        <dbReference type="Pfam" id="PF22692"/>
    </source>
</evidence>
<dbReference type="SUPFAM" id="SSF117143">
    <property type="entry name" value="Flagellar hook protein flgE"/>
    <property type="match status" value="1"/>
</dbReference>
<dbReference type="NCBIfam" id="TIGR03506">
    <property type="entry name" value="FlgEFG_subfam"/>
    <property type="match status" value="2"/>
</dbReference>
<dbReference type="Pfam" id="PF07559">
    <property type="entry name" value="FlgE_D2"/>
    <property type="match status" value="1"/>
</dbReference>
<dbReference type="InterPro" id="IPR010930">
    <property type="entry name" value="Flg_bb/hook_C_dom"/>
</dbReference>
<evidence type="ECO:0000313" key="10">
    <source>
        <dbReference type="EMBL" id="PIW16551.1"/>
    </source>
</evidence>
<dbReference type="PANTHER" id="PTHR30435:SF1">
    <property type="entry name" value="FLAGELLAR HOOK PROTEIN FLGE"/>
    <property type="match status" value="1"/>
</dbReference>
<evidence type="ECO:0000259" key="6">
    <source>
        <dbReference type="Pfam" id="PF00460"/>
    </source>
</evidence>
<evidence type="ECO:0000259" key="8">
    <source>
        <dbReference type="Pfam" id="PF07559"/>
    </source>
</evidence>
<evidence type="ECO:0000256" key="3">
    <source>
        <dbReference type="ARBA" id="ARBA00019015"/>
    </source>
</evidence>
<evidence type="ECO:0000256" key="5">
    <source>
        <dbReference type="RuleBase" id="RU362116"/>
    </source>
</evidence>
<dbReference type="InterPro" id="IPR020013">
    <property type="entry name" value="Flagellar_FlgE/F/G"/>
</dbReference>
<dbReference type="GO" id="GO:0005829">
    <property type="term" value="C:cytosol"/>
    <property type="evidence" value="ECO:0007669"/>
    <property type="project" value="TreeGrafter"/>
</dbReference>
<dbReference type="GO" id="GO:0009425">
    <property type="term" value="C:bacterial-type flagellum basal body"/>
    <property type="evidence" value="ECO:0007669"/>
    <property type="project" value="UniProtKB-SubCell"/>
</dbReference>
<dbReference type="PANTHER" id="PTHR30435">
    <property type="entry name" value="FLAGELLAR PROTEIN"/>
    <property type="match status" value="1"/>
</dbReference>
<dbReference type="InterPro" id="IPR011491">
    <property type="entry name" value="FlgE_D2"/>
</dbReference>
<comment type="subcellular location">
    <subcellularLocation>
        <location evidence="1 5">Bacterial flagellum basal body</location>
    </subcellularLocation>
</comment>
<evidence type="ECO:0000313" key="11">
    <source>
        <dbReference type="Proteomes" id="UP000231019"/>
    </source>
</evidence>
<dbReference type="Pfam" id="PF00460">
    <property type="entry name" value="Flg_bb_rod"/>
    <property type="match status" value="1"/>
</dbReference>
<feature type="domain" description="Flagellar hook protein FlgE D2" evidence="8">
    <location>
        <begin position="437"/>
        <end position="595"/>
    </location>
</feature>